<dbReference type="PANTHER" id="PTHR44404">
    <property type="entry name" value="HYDROXYSTEROID DEHYDROGENASE 1M"/>
    <property type="match status" value="1"/>
</dbReference>
<dbReference type="InterPro" id="IPR002347">
    <property type="entry name" value="SDR_fam"/>
</dbReference>
<evidence type="ECO:0000256" key="1">
    <source>
        <dbReference type="SAM" id="Phobius"/>
    </source>
</evidence>
<keyword evidence="1" id="KW-0812">Transmembrane</keyword>
<proteinExistence type="predicted"/>
<reference evidence="4" key="1">
    <citation type="submission" date="2023-07" db="EMBL/GenBank/DDBJ databases">
        <title>draft genome sequence of fig (Ficus carica).</title>
        <authorList>
            <person name="Takahashi T."/>
            <person name="Nishimura K."/>
        </authorList>
    </citation>
    <scope>NUCLEOTIDE SEQUENCE</scope>
</reference>
<evidence type="ECO:0000313" key="6">
    <source>
        <dbReference type="Proteomes" id="UP001187192"/>
    </source>
</evidence>
<dbReference type="EMBL" id="BTGU01006230">
    <property type="protein sequence ID" value="GMN18650.1"/>
    <property type="molecule type" value="Genomic_DNA"/>
</dbReference>
<accession>A0AA87YN92</accession>
<sequence>MFTEGSSSWSSLSTRSASYQSVVLTVRIRQVVVPGMHVSSSSLSVSVSVSVSAMDLIHKFLYVVLPLLALIAILLFMPPFLIYTFFHYLIKAFIPTEKFTGNVVLVTGASLGIGENLAYKYARRGARLTQVARRAERLKAVAAKDVGLGSPDAFVIRADVSEIEDCKRLV</sequence>
<protein>
    <submittedName>
        <fullName evidence="4">Uncharacterized protein</fullName>
    </submittedName>
</protein>
<dbReference type="EMBL" id="BTGU01006234">
    <property type="protein sequence ID" value="GMN18669.1"/>
    <property type="molecule type" value="Genomic_DNA"/>
</dbReference>
<dbReference type="InterPro" id="IPR036291">
    <property type="entry name" value="NAD(P)-bd_dom_sf"/>
</dbReference>
<keyword evidence="1" id="KW-1133">Transmembrane helix</keyword>
<evidence type="ECO:0000313" key="2">
    <source>
        <dbReference type="EMBL" id="GMN18650.1"/>
    </source>
</evidence>
<dbReference type="EMBL" id="BTGU01006233">
    <property type="protein sequence ID" value="GMN18663.1"/>
    <property type="molecule type" value="Genomic_DNA"/>
</dbReference>
<feature type="transmembrane region" description="Helical" evidence="1">
    <location>
        <begin position="60"/>
        <end position="86"/>
    </location>
</feature>
<dbReference type="SUPFAM" id="SSF51735">
    <property type="entry name" value="NAD(P)-binding Rossmann-fold domains"/>
    <property type="match status" value="1"/>
</dbReference>
<dbReference type="AlphaFoldDB" id="A0AA87YN92"/>
<name>A0AA87YN92_FICCA</name>
<gene>
    <name evidence="2" type="ORF">TIFTF001_048492</name>
    <name evidence="3" type="ORF">TIFTF001_048495</name>
    <name evidence="4" type="ORF">TIFTF001_048499</name>
    <name evidence="5" type="ORF">TIFTF001_048502</name>
</gene>
<evidence type="ECO:0000313" key="5">
    <source>
        <dbReference type="EMBL" id="GMN18669.1"/>
    </source>
</evidence>
<dbReference type="Pfam" id="PF00106">
    <property type="entry name" value="adh_short"/>
    <property type="match status" value="1"/>
</dbReference>
<evidence type="ECO:0000313" key="3">
    <source>
        <dbReference type="EMBL" id="GMN18657.1"/>
    </source>
</evidence>
<keyword evidence="1" id="KW-0472">Membrane</keyword>
<dbReference type="Proteomes" id="UP001187192">
    <property type="component" value="Unassembled WGS sequence"/>
</dbReference>
<keyword evidence="6" id="KW-1185">Reference proteome</keyword>
<organism evidence="4 6">
    <name type="scientific">Ficus carica</name>
    <name type="common">Common fig</name>
    <dbReference type="NCBI Taxonomy" id="3494"/>
    <lineage>
        <taxon>Eukaryota</taxon>
        <taxon>Viridiplantae</taxon>
        <taxon>Streptophyta</taxon>
        <taxon>Embryophyta</taxon>
        <taxon>Tracheophyta</taxon>
        <taxon>Spermatophyta</taxon>
        <taxon>Magnoliopsida</taxon>
        <taxon>eudicotyledons</taxon>
        <taxon>Gunneridae</taxon>
        <taxon>Pentapetalae</taxon>
        <taxon>rosids</taxon>
        <taxon>fabids</taxon>
        <taxon>Rosales</taxon>
        <taxon>Moraceae</taxon>
        <taxon>Ficeae</taxon>
        <taxon>Ficus</taxon>
    </lineage>
</organism>
<dbReference type="EMBL" id="BTGU01006231">
    <property type="protein sequence ID" value="GMN18657.1"/>
    <property type="molecule type" value="Genomic_DNA"/>
</dbReference>
<comment type="caution">
    <text evidence="4">The sequence shown here is derived from an EMBL/GenBank/DDBJ whole genome shotgun (WGS) entry which is preliminary data.</text>
</comment>
<dbReference type="PANTHER" id="PTHR44404:SF1">
    <property type="entry name" value="HYDROXYSTEROID 11-BETA-DEHYDROGENASE 1-LIKE PROTEIN"/>
    <property type="match status" value="1"/>
</dbReference>
<dbReference type="Gene3D" id="3.40.50.720">
    <property type="entry name" value="NAD(P)-binding Rossmann-like Domain"/>
    <property type="match status" value="1"/>
</dbReference>
<evidence type="ECO:0000313" key="4">
    <source>
        <dbReference type="EMBL" id="GMN18663.1"/>
    </source>
</evidence>